<dbReference type="InterPro" id="IPR018934">
    <property type="entry name" value="RIO_dom"/>
</dbReference>
<feature type="binding site" evidence="21">
    <location>
        <position position="280"/>
    </location>
    <ligand>
        <name>Mg(2+)</name>
        <dbReference type="ChEBI" id="CHEBI:18420"/>
    </ligand>
</feature>
<feature type="region of interest" description="Disordered" evidence="22">
    <location>
        <begin position="1"/>
        <end position="54"/>
    </location>
</feature>
<keyword evidence="9 18" id="KW-0808">Transferase</keyword>
<dbReference type="GO" id="GO:0042254">
    <property type="term" value="P:ribosome biogenesis"/>
    <property type="evidence" value="ECO:0007669"/>
    <property type="project" value="UniProtKB-KW"/>
</dbReference>
<dbReference type="CDD" id="cd05147">
    <property type="entry name" value="RIO1_euk"/>
    <property type="match status" value="1"/>
</dbReference>
<keyword evidence="15" id="KW-0460">Magnesium</keyword>
<dbReference type="GO" id="GO:0016787">
    <property type="term" value="F:hydrolase activity"/>
    <property type="evidence" value="ECO:0007669"/>
    <property type="project" value="UniProtKB-KW"/>
</dbReference>
<dbReference type="InterPro" id="IPR017407">
    <property type="entry name" value="Ser/Thr_kinase_Rio1"/>
</dbReference>
<dbReference type="Gene3D" id="3.30.200.20">
    <property type="entry name" value="Phosphorylase Kinase, domain 1"/>
    <property type="match status" value="1"/>
</dbReference>
<evidence type="ECO:0000256" key="4">
    <source>
        <dbReference type="ARBA" id="ARBA00012513"/>
    </source>
</evidence>
<evidence type="ECO:0000256" key="19">
    <source>
        <dbReference type="PIRSR" id="PIRSR038147-1"/>
    </source>
</evidence>
<keyword evidence="12 18" id="KW-0418">Kinase</keyword>
<dbReference type="GO" id="GO:0005524">
    <property type="term" value="F:ATP binding"/>
    <property type="evidence" value="ECO:0007669"/>
    <property type="project" value="UniProtKB-KW"/>
</dbReference>
<evidence type="ECO:0000256" key="11">
    <source>
        <dbReference type="ARBA" id="ARBA00022741"/>
    </source>
</evidence>
<dbReference type="Gene3D" id="1.10.510.10">
    <property type="entry name" value="Transferase(Phosphotransferase) domain 1"/>
    <property type="match status" value="1"/>
</dbReference>
<evidence type="ECO:0000256" key="6">
    <source>
        <dbReference type="ARBA" id="ARBA00022490"/>
    </source>
</evidence>
<keyword evidence="6" id="KW-0963">Cytoplasm</keyword>
<feature type="compositionally biased region" description="Basic residues" evidence="22">
    <location>
        <begin position="471"/>
        <end position="495"/>
    </location>
</feature>
<feature type="active site" description="4-aspartylphosphate intermediate" evidence="19">
    <location>
        <position position="280"/>
    </location>
</feature>
<comment type="subcellular location">
    <subcellularLocation>
        <location evidence="2">Cytoplasm</location>
    </subcellularLocation>
</comment>
<dbReference type="PANTHER" id="PTHR45723">
    <property type="entry name" value="SERINE/THREONINE-PROTEIN KINASE RIO1"/>
    <property type="match status" value="1"/>
</dbReference>
<dbReference type="InterPro" id="IPR051272">
    <property type="entry name" value="RIO-type_Ser/Thr_kinase"/>
</dbReference>
<evidence type="ECO:0000256" key="22">
    <source>
        <dbReference type="SAM" id="MobiDB-lite"/>
    </source>
</evidence>
<dbReference type="GO" id="GO:0004674">
    <property type="term" value="F:protein serine/threonine kinase activity"/>
    <property type="evidence" value="ECO:0007669"/>
    <property type="project" value="UniProtKB-KW"/>
</dbReference>
<dbReference type="GO" id="GO:0046872">
    <property type="term" value="F:metal ion binding"/>
    <property type="evidence" value="ECO:0007669"/>
    <property type="project" value="UniProtKB-KW"/>
</dbReference>
<evidence type="ECO:0000256" key="13">
    <source>
        <dbReference type="ARBA" id="ARBA00022801"/>
    </source>
</evidence>
<evidence type="ECO:0000256" key="2">
    <source>
        <dbReference type="ARBA" id="ARBA00004496"/>
    </source>
</evidence>
<evidence type="ECO:0000256" key="7">
    <source>
        <dbReference type="ARBA" id="ARBA00022517"/>
    </source>
</evidence>
<comment type="similarity">
    <text evidence="3 18">Belongs to the protein kinase superfamily. RIO-type Ser/Thr kinase family.</text>
</comment>
<sequence length="495" mass="57596">MSSDSEVDDTLDYESGDLTKRYNRDKRISEMVKGGEDLRYAPKSNPQMKSSGVEDDLSKYMGRIKLDGDSYFGRGSRSSKLAASANSTDRADRATTEQVLDPRTRMILFKMINRGVVYEVNGCVSTGKEANVYQAETEDGEHRAIKIYKTSILVFKDRDRYVTGEFRFRNGYSRHNPRKMVKVWAEKETRNLKRIYQAGIPVPKPLHLHLHVLVMEFLGDENGWPSPRLKDAEIDPDEYPRLYLQLVSYMRLLYHQCRLVHADLSEYNLLYHKNQLYIIDVSQSVEHDHPHSLEFLRMDIKNVNDYFRRQGVTPFAEKILFAFITEPPTGQETSESIIERLEAIPQRELSEKEQMDDAVFRSLYIPQKLNEVWDGVGHVEKSSLGEGEQFVYSQFVNERGERVQSENADEADEDKEDDQEEEDEEEDSESDSESDSDGQDVWEEKPAKPRKFEDREANKARKKELKEQKKEKRKTKMKKNTKKKLVNASTTKKKK</sequence>
<feature type="binding site" evidence="21">
    <location>
        <position position="268"/>
    </location>
    <ligand>
        <name>Mg(2+)</name>
        <dbReference type="ChEBI" id="CHEBI:18420"/>
    </ligand>
</feature>
<evidence type="ECO:0000313" key="24">
    <source>
        <dbReference type="EMBL" id="CDP34969.1"/>
    </source>
</evidence>
<keyword evidence="11 18" id="KW-0547">Nucleotide-binding</keyword>
<feature type="active site" description="Proton acceptor" evidence="19">
    <location>
        <position position="263"/>
    </location>
</feature>
<evidence type="ECO:0000259" key="23">
    <source>
        <dbReference type="SMART" id="SM00090"/>
    </source>
</evidence>
<dbReference type="InterPro" id="IPR018935">
    <property type="entry name" value="RIO_kinase_CS"/>
</dbReference>
<keyword evidence="7" id="KW-0690">Ribosome biogenesis</keyword>
<dbReference type="SMART" id="SM00090">
    <property type="entry name" value="RIO"/>
    <property type="match status" value="1"/>
</dbReference>
<gene>
    <name evidence="24" type="ORF">GNLVRS02_ARAD1C24662g</name>
</gene>
<accession>A0A060T2E4</accession>
<dbReference type="PROSITE" id="PS01245">
    <property type="entry name" value="RIO1"/>
    <property type="match status" value="1"/>
</dbReference>
<comment type="cofactor">
    <cofactor evidence="1 21">
        <name>Mg(2+)</name>
        <dbReference type="ChEBI" id="CHEBI:18420"/>
    </cofactor>
</comment>
<keyword evidence="14 18" id="KW-0067">ATP-binding</keyword>
<feature type="compositionally biased region" description="Polar residues" evidence="22">
    <location>
        <begin position="76"/>
        <end position="88"/>
    </location>
</feature>
<feature type="binding site" evidence="20">
    <location>
        <position position="218"/>
    </location>
    <ligand>
        <name>ATP</name>
        <dbReference type="ChEBI" id="CHEBI:30616"/>
    </ligand>
</feature>
<evidence type="ECO:0000256" key="9">
    <source>
        <dbReference type="ARBA" id="ARBA00022679"/>
    </source>
</evidence>
<feature type="region of interest" description="Disordered" evidence="22">
    <location>
        <begin position="398"/>
        <end position="495"/>
    </location>
</feature>
<dbReference type="AlphaFoldDB" id="A0A060T2E4"/>
<evidence type="ECO:0000256" key="21">
    <source>
        <dbReference type="PIRSR" id="PIRSR038147-3"/>
    </source>
</evidence>
<evidence type="ECO:0000256" key="3">
    <source>
        <dbReference type="ARBA" id="ARBA00009196"/>
    </source>
</evidence>
<evidence type="ECO:0000256" key="16">
    <source>
        <dbReference type="ARBA" id="ARBA00047899"/>
    </source>
</evidence>
<evidence type="ECO:0000256" key="10">
    <source>
        <dbReference type="ARBA" id="ARBA00022723"/>
    </source>
</evidence>
<evidence type="ECO:0000256" key="15">
    <source>
        <dbReference type="ARBA" id="ARBA00022842"/>
    </source>
</evidence>
<name>A0A060T2E4_BLAAD</name>
<organism evidence="24">
    <name type="scientific">Blastobotrys adeninivorans</name>
    <name type="common">Yeast</name>
    <name type="synonym">Arxula adeninivorans</name>
    <dbReference type="NCBI Taxonomy" id="409370"/>
    <lineage>
        <taxon>Eukaryota</taxon>
        <taxon>Fungi</taxon>
        <taxon>Dikarya</taxon>
        <taxon>Ascomycota</taxon>
        <taxon>Saccharomycotina</taxon>
        <taxon>Dipodascomycetes</taxon>
        <taxon>Dipodascales</taxon>
        <taxon>Trichomonascaceae</taxon>
        <taxon>Blastobotrys</taxon>
    </lineage>
</organism>
<dbReference type="InterPro" id="IPR000687">
    <property type="entry name" value="RIO_kinase"/>
</dbReference>
<feature type="binding site" evidence="20">
    <location>
        <position position="146"/>
    </location>
    <ligand>
        <name>ATP</name>
        <dbReference type="ChEBI" id="CHEBI:30616"/>
    </ligand>
</feature>
<keyword evidence="10" id="KW-0479">Metal-binding</keyword>
<keyword evidence="13" id="KW-0378">Hydrolase</keyword>
<reference evidence="24" key="1">
    <citation type="submission" date="2014-02" db="EMBL/GenBank/DDBJ databases">
        <authorList>
            <person name="Genoscope - CEA"/>
        </authorList>
    </citation>
    <scope>NUCLEOTIDE SEQUENCE</scope>
    <source>
        <strain evidence="24">LS3</strain>
    </source>
</reference>
<protein>
    <recommendedName>
        <fullName evidence="5 18">Serine/threonine-protein kinase RIO1</fullName>
        <ecNumber evidence="4 18">2.7.11.1</ecNumber>
    </recommendedName>
</protein>
<keyword evidence="8 18" id="KW-0723">Serine/threonine-protein kinase</keyword>
<evidence type="ECO:0000256" key="17">
    <source>
        <dbReference type="ARBA" id="ARBA00048679"/>
    </source>
</evidence>
<proteinExistence type="inferred from homology"/>
<dbReference type="FunFam" id="3.30.200.20:FF:000148">
    <property type="entry name" value="Serine/threonine-protein kinase RIO1"/>
    <property type="match status" value="1"/>
</dbReference>
<evidence type="ECO:0000256" key="8">
    <source>
        <dbReference type="ARBA" id="ARBA00022527"/>
    </source>
</evidence>
<evidence type="ECO:0000256" key="18">
    <source>
        <dbReference type="PIRNR" id="PIRNR038147"/>
    </source>
</evidence>
<evidence type="ECO:0000256" key="5">
    <source>
        <dbReference type="ARBA" id="ARBA00016038"/>
    </source>
</evidence>
<dbReference type="InterPro" id="IPR008266">
    <property type="entry name" value="Tyr_kinase_AS"/>
</dbReference>
<dbReference type="PROSITE" id="PS00109">
    <property type="entry name" value="PROTEIN_KINASE_TYR"/>
    <property type="match status" value="1"/>
</dbReference>
<reference evidence="24" key="2">
    <citation type="submission" date="2014-06" db="EMBL/GenBank/DDBJ databases">
        <title>The complete genome of Blastobotrys (Arxula) adeninivorans LS3 - a yeast of biotechnological interest.</title>
        <authorList>
            <person name="Kunze G."/>
            <person name="Gaillardin C."/>
            <person name="Czernicka M."/>
            <person name="Durrens P."/>
            <person name="Martin T."/>
            <person name="Boer E."/>
            <person name="Gabaldon T."/>
            <person name="Cruz J."/>
            <person name="Talla E."/>
            <person name="Marck C."/>
            <person name="Goffeau A."/>
            <person name="Barbe V."/>
            <person name="Baret P."/>
            <person name="Baronian K."/>
            <person name="Beier S."/>
            <person name="Bleykasten C."/>
            <person name="Bode R."/>
            <person name="Casaregola S."/>
            <person name="Despons L."/>
            <person name="Fairhead C."/>
            <person name="Giersberg M."/>
            <person name="Gierski P."/>
            <person name="Hahnel U."/>
            <person name="Hartmann A."/>
            <person name="Jankowska D."/>
            <person name="Jubin C."/>
            <person name="Jung P."/>
            <person name="Lafontaine I."/>
            <person name="Leh-Louis V."/>
            <person name="Lemaire M."/>
            <person name="Marcet-Houben M."/>
            <person name="Mascher M."/>
            <person name="Morel G."/>
            <person name="Richard G.-F."/>
            <person name="Riechen J."/>
            <person name="Sacerdot C."/>
            <person name="Sarkar A."/>
            <person name="Savel G."/>
            <person name="Schacherer J."/>
            <person name="Sherman D."/>
            <person name="Straub M.-L."/>
            <person name="Stein N."/>
            <person name="Thierry A."/>
            <person name="Trautwein-Schult A."/>
            <person name="Westhof E."/>
            <person name="Worch S."/>
            <person name="Dujon B."/>
            <person name="Souciet J.-L."/>
            <person name="Wincker P."/>
            <person name="Scholz U."/>
            <person name="Neuveglise N."/>
        </authorList>
    </citation>
    <scope>NUCLEOTIDE SEQUENCE</scope>
    <source>
        <strain evidence="24">LS3</strain>
    </source>
</reference>
<dbReference type="Pfam" id="PF01163">
    <property type="entry name" value="RIO1"/>
    <property type="match status" value="1"/>
</dbReference>
<dbReference type="EC" id="2.7.11.1" evidence="4 18"/>
<evidence type="ECO:0000256" key="14">
    <source>
        <dbReference type="ARBA" id="ARBA00022840"/>
    </source>
</evidence>
<dbReference type="GO" id="GO:0106310">
    <property type="term" value="F:protein serine kinase activity"/>
    <property type="evidence" value="ECO:0007669"/>
    <property type="project" value="RHEA"/>
</dbReference>
<dbReference type="InterPro" id="IPR011009">
    <property type="entry name" value="Kinase-like_dom_sf"/>
</dbReference>
<feature type="region of interest" description="Disordered" evidence="22">
    <location>
        <begin position="75"/>
        <end position="96"/>
    </location>
</feature>
<dbReference type="EMBL" id="HG937693">
    <property type="protein sequence ID" value="CDP34969.1"/>
    <property type="molecule type" value="Genomic_DNA"/>
</dbReference>
<feature type="compositionally biased region" description="Acidic residues" evidence="22">
    <location>
        <begin position="407"/>
        <end position="441"/>
    </location>
</feature>
<evidence type="ECO:0000256" key="20">
    <source>
        <dbReference type="PIRSR" id="PIRSR038147-2"/>
    </source>
</evidence>
<dbReference type="PhylomeDB" id="A0A060T2E4"/>
<feature type="compositionally biased region" description="Basic and acidic residues" evidence="22">
    <location>
        <begin position="17"/>
        <end position="40"/>
    </location>
</feature>
<comment type="catalytic activity">
    <reaction evidence="17 18">
        <text>L-seryl-[protein] + ATP = O-phospho-L-seryl-[protein] + ADP + H(+)</text>
        <dbReference type="Rhea" id="RHEA:17989"/>
        <dbReference type="Rhea" id="RHEA-COMP:9863"/>
        <dbReference type="Rhea" id="RHEA-COMP:11604"/>
        <dbReference type="ChEBI" id="CHEBI:15378"/>
        <dbReference type="ChEBI" id="CHEBI:29999"/>
        <dbReference type="ChEBI" id="CHEBI:30616"/>
        <dbReference type="ChEBI" id="CHEBI:83421"/>
        <dbReference type="ChEBI" id="CHEBI:456216"/>
        <dbReference type="EC" id="2.7.11.1"/>
    </reaction>
</comment>
<evidence type="ECO:0000256" key="1">
    <source>
        <dbReference type="ARBA" id="ARBA00001946"/>
    </source>
</evidence>
<feature type="domain" description="RIO kinase" evidence="23">
    <location>
        <begin position="89"/>
        <end position="326"/>
    </location>
</feature>
<evidence type="ECO:0000256" key="12">
    <source>
        <dbReference type="ARBA" id="ARBA00022777"/>
    </source>
</evidence>
<dbReference type="SUPFAM" id="SSF56112">
    <property type="entry name" value="Protein kinase-like (PK-like)"/>
    <property type="match status" value="1"/>
</dbReference>
<feature type="compositionally biased region" description="Basic and acidic residues" evidence="22">
    <location>
        <begin position="442"/>
        <end position="470"/>
    </location>
</feature>
<dbReference type="PIRSF" id="PIRSF038147">
    <property type="entry name" value="Ser/Thr_PK_RIO1"/>
    <property type="match status" value="1"/>
</dbReference>
<comment type="catalytic activity">
    <reaction evidence="16 18">
        <text>L-threonyl-[protein] + ATP = O-phospho-L-threonyl-[protein] + ADP + H(+)</text>
        <dbReference type="Rhea" id="RHEA:46608"/>
        <dbReference type="Rhea" id="RHEA-COMP:11060"/>
        <dbReference type="Rhea" id="RHEA-COMP:11605"/>
        <dbReference type="ChEBI" id="CHEBI:15378"/>
        <dbReference type="ChEBI" id="CHEBI:30013"/>
        <dbReference type="ChEBI" id="CHEBI:30616"/>
        <dbReference type="ChEBI" id="CHEBI:61977"/>
        <dbReference type="ChEBI" id="CHEBI:456216"/>
        <dbReference type="EC" id="2.7.11.1"/>
    </reaction>
</comment>
<feature type="compositionally biased region" description="Acidic residues" evidence="22">
    <location>
        <begin position="1"/>
        <end position="15"/>
    </location>
</feature>
<dbReference type="GO" id="GO:0005737">
    <property type="term" value="C:cytoplasm"/>
    <property type="evidence" value="ECO:0007669"/>
    <property type="project" value="UniProtKB-SubCell"/>
</dbReference>